<organism evidence="1 2">
    <name type="scientific">Caerostris extrusa</name>
    <name type="common">Bark spider</name>
    <name type="synonym">Caerostris bankana</name>
    <dbReference type="NCBI Taxonomy" id="172846"/>
    <lineage>
        <taxon>Eukaryota</taxon>
        <taxon>Metazoa</taxon>
        <taxon>Ecdysozoa</taxon>
        <taxon>Arthropoda</taxon>
        <taxon>Chelicerata</taxon>
        <taxon>Arachnida</taxon>
        <taxon>Araneae</taxon>
        <taxon>Araneomorphae</taxon>
        <taxon>Entelegynae</taxon>
        <taxon>Araneoidea</taxon>
        <taxon>Araneidae</taxon>
        <taxon>Caerostris</taxon>
    </lineage>
</organism>
<dbReference type="AlphaFoldDB" id="A0AAV4PVC6"/>
<accession>A0AAV4PVC6</accession>
<name>A0AAV4PVC6_CAEEX</name>
<dbReference type="EMBL" id="BPLR01005156">
    <property type="protein sequence ID" value="GIY00209.1"/>
    <property type="molecule type" value="Genomic_DNA"/>
</dbReference>
<reference evidence="1 2" key="1">
    <citation type="submission" date="2021-06" db="EMBL/GenBank/DDBJ databases">
        <title>Caerostris extrusa draft genome.</title>
        <authorList>
            <person name="Kono N."/>
            <person name="Arakawa K."/>
        </authorList>
    </citation>
    <scope>NUCLEOTIDE SEQUENCE [LARGE SCALE GENOMIC DNA]</scope>
</reference>
<dbReference type="Proteomes" id="UP001054945">
    <property type="component" value="Unassembled WGS sequence"/>
</dbReference>
<protein>
    <submittedName>
        <fullName evidence="1">Uncharacterized protein</fullName>
    </submittedName>
</protein>
<proteinExistence type="predicted"/>
<sequence>MSYARVHRLQQEFSSAIERGIRHSGNLWSGLHKNVPRKPFAFQFGSDQPEHLMSDARVLIACSAIERGSDDPESSLSGVNKNVPSL</sequence>
<gene>
    <name evidence="1" type="ORF">CEXT_624651</name>
</gene>
<keyword evidence="2" id="KW-1185">Reference proteome</keyword>
<evidence type="ECO:0000313" key="1">
    <source>
        <dbReference type="EMBL" id="GIY00209.1"/>
    </source>
</evidence>
<evidence type="ECO:0000313" key="2">
    <source>
        <dbReference type="Proteomes" id="UP001054945"/>
    </source>
</evidence>
<comment type="caution">
    <text evidence="1">The sequence shown here is derived from an EMBL/GenBank/DDBJ whole genome shotgun (WGS) entry which is preliminary data.</text>
</comment>